<organism evidence="2 3">
    <name type="scientific">Extremus antarcticus</name>
    <dbReference type="NCBI Taxonomy" id="702011"/>
    <lineage>
        <taxon>Eukaryota</taxon>
        <taxon>Fungi</taxon>
        <taxon>Dikarya</taxon>
        <taxon>Ascomycota</taxon>
        <taxon>Pezizomycotina</taxon>
        <taxon>Dothideomycetes</taxon>
        <taxon>Dothideomycetidae</taxon>
        <taxon>Mycosphaerellales</taxon>
        <taxon>Extremaceae</taxon>
        <taxon>Extremus</taxon>
    </lineage>
</organism>
<sequence length="257" mass="28028">MVPQPPPPPVHHHPSLTAPLSPASAAAALSTFLESSSTKPHLHPDSLLRSTAIEFSAVSGPTGGIALHHLRRIEAGLRGERLVAETAEELEKLFGDGGSGDERLDGLIDETNARIWGDGKKRKRGRDEIEQWANDTSSLAGYGDNNGARAPQELESFANTPMHVSDWQDQEEYELQQGTIMGEVGERGAHVVKQGGIVPELLTHDGQGNAEAEKQAKREAKKRRKLEERQTDDLVVILFPGFTEAKRSPCHDQTCED</sequence>
<accession>A0AAJ0D7U6</accession>
<evidence type="ECO:0000313" key="2">
    <source>
        <dbReference type="EMBL" id="KAK3048327.1"/>
    </source>
</evidence>
<feature type="region of interest" description="Disordered" evidence="1">
    <location>
        <begin position="201"/>
        <end position="227"/>
    </location>
</feature>
<evidence type="ECO:0000256" key="1">
    <source>
        <dbReference type="SAM" id="MobiDB-lite"/>
    </source>
</evidence>
<proteinExistence type="predicted"/>
<keyword evidence="3" id="KW-1185">Reference proteome</keyword>
<protein>
    <submittedName>
        <fullName evidence="2">Uncharacterized protein</fullName>
    </submittedName>
</protein>
<comment type="caution">
    <text evidence="2">The sequence shown here is derived from an EMBL/GenBank/DDBJ whole genome shotgun (WGS) entry which is preliminary data.</text>
</comment>
<dbReference type="AlphaFoldDB" id="A0AAJ0D7U6"/>
<gene>
    <name evidence="2" type="ORF">LTR09_010320</name>
</gene>
<dbReference type="Proteomes" id="UP001271007">
    <property type="component" value="Unassembled WGS sequence"/>
</dbReference>
<evidence type="ECO:0000313" key="3">
    <source>
        <dbReference type="Proteomes" id="UP001271007"/>
    </source>
</evidence>
<name>A0AAJ0D7U6_9PEZI</name>
<dbReference type="EMBL" id="JAWDJX010000050">
    <property type="protein sequence ID" value="KAK3048327.1"/>
    <property type="molecule type" value="Genomic_DNA"/>
</dbReference>
<reference evidence="2" key="1">
    <citation type="submission" date="2023-04" db="EMBL/GenBank/DDBJ databases">
        <title>Black Yeasts Isolated from many extreme environments.</title>
        <authorList>
            <person name="Coleine C."/>
            <person name="Stajich J.E."/>
            <person name="Selbmann L."/>
        </authorList>
    </citation>
    <scope>NUCLEOTIDE SEQUENCE</scope>
    <source>
        <strain evidence="2">CCFEE 5312</strain>
    </source>
</reference>